<name>A0A0M4T3E8_9GAMM</name>
<dbReference type="EMBL" id="CP012678">
    <property type="protein sequence ID" value="ALF60302.1"/>
    <property type="molecule type" value="Genomic_DNA"/>
</dbReference>
<dbReference type="Gene3D" id="1.10.260.40">
    <property type="entry name" value="lambda repressor-like DNA-binding domains"/>
    <property type="match status" value="1"/>
</dbReference>
<sequence length="113" mass="12821">MNNSSLELILRIGIRLTVERQRLNFTQKHVYNALGLGAATLSRYENGHAAPDMLQAHAFAALGYDMHYVLTGQRIGESASDLTENERTWLELYRQANDPKMLMRLVRAFIAAE</sequence>
<protein>
    <recommendedName>
        <fullName evidence="1">HTH cro/C1-type domain-containing protein</fullName>
    </recommendedName>
</protein>
<dbReference type="KEGG" id="pur:AOC03_09855"/>
<gene>
    <name evidence="2" type="ORF">AOC03_09855</name>
</gene>
<evidence type="ECO:0000313" key="3">
    <source>
        <dbReference type="Proteomes" id="UP000059847"/>
    </source>
</evidence>
<dbReference type="AlphaFoldDB" id="A0A0M4T3E8"/>
<dbReference type="CDD" id="cd00093">
    <property type="entry name" value="HTH_XRE"/>
    <property type="match status" value="1"/>
</dbReference>
<dbReference type="Pfam" id="PF01381">
    <property type="entry name" value="HTH_3"/>
    <property type="match status" value="1"/>
</dbReference>
<dbReference type="InterPro" id="IPR010982">
    <property type="entry name" value="Lambda_DNA-bd_dom_sf"/>
</dbReference>
<dbReference type="PROSITE" id="PS50943">
    <property type="entry name" value="HTH_CROC1"/>
    <property type="match status" value="1"/>
</dbReference>
<proteinExistence type="predicted"/>
<evidence type="ECO:0000313" key="2">
    <source>
        <dbReference type="EMBL" id="ALF60302.1"/>
    </source>
</evidence>
<dbReference type="GO" id="GO:0003677">
    <property type="term" value="F:DNA binding"/>
    <property type="evidence" value="ECO:0007669"/>
    <property type="project" value="InterPro"/>
</dbReference>
<dbReference type="OrthoDB" id="6693611at2"/>
<keyword evidence="3" id="KW-1185">Reference proteome</keyword>
<dbReference type="InterPro" id="IPR001387">
    <property type="entry name" value="Cro/C1-type_HTH"/>
</dbReference>
<dbReference type="RefSeq" id="WP_062535561.1">
    <property type="nucleotide sequence ID" value="NZ_CP012678.1"/>
</dbReference>
<dbReference type="SUPFAM" id="SSF47413">
    <property type="entry name" value="lambda repressor-like DNA-binding domains"/>
    <property type="match status" value="1"/>
</dbReference>
<accession>A0A0M4T3E8</accession>
<organism evidence="2 3">
    <name type="scientific">Psychrobacter urativorans</name>
    <dbReference type="NCBI Taxonomy" id="45610"/>
    <lineage>
        <taxon>Bacteria</taxon>
        <taxon>Pseudomonadati</taxon>
        <taxon>Pseudomonadota</taxon>
        <taxon>Gammaproteobacteria</taxon>
        <taxon>Moraxellales</taxon>
        <taxon>Moraxellaceae</taxon>
        <taxon>Psychrobacter</taxon>
    </lineage>
</organism>
<dbReference type="STRING" id="45610.AOC03_09855"/>
<dbReference type="SMART" id="SM00530">
    <property type="entry name" value="HTH_XRE"/>
    <property type="match status" value="1"/>
</dbReference>
<dbReference type="Proteomes" id="UP000059847">
    <property type="component" value="Chromosome"/>
</dbReference>
<reference evidence="2 3" key="1">
    <citation type="submission" date="2015-09" db="EMBL/GenBank/DDBJ databases">
        <title>Complete genome of Psychrobacter urativorans R10.10B.</title>
        <authorList>
            <person name="See-Too W.S."/>
            <person name="Chan K.G."/>
        </authorList>
    </citation>
    <scope>NUCLEOTIDE SEQUENCE [LARGE SCALE GENOMIC DNA]</scope>
    <source>
        <strain evidence="2 3">R10.10B</strain>
    </source>
</reference>
<feature type="domain" description="HTH cro/C1-type" evidence="1">
    <location>
        <begin position="16"/>
        <end position="69"/>
    </location>
</feature>
<evidence type="ECO:0000259" key="1">
    <source>
        <dbReference type="PROSITE" id="PS50943"/>
    </source>
</evidence>